<dbReference type="FunFam" id="3.40.50.360:FF:000001">
    <property type="entry name" value="NAD(P)H dehydrogenase (Quinone) FQR1-like"/>
    <property type="match status" value="1"/>
</dbReference>
<dbReference type="GO" id="GO:0010181">
    <property type="term" value="F:FMN binding"/>
    <property type="evidence" value="ECO:0007669"/>
    <property type="project" value="InterPro"/>
</dbReference>
<comment type="similarity">
    <text evidence="1">Belongs to the WrbA family.</text>
</comment>
<dbReference type="InterPro" id="IPR005025">
    <property type="entry name" value="FMN_Rdtase-like_dom"/>
</dbReference>
<evidence type="ECO:0000313" key="4">
    <source>
        <dbReference type="EMBL" id="PYZ99109.1"/>
    </source>
</evidence>
<dbReference type="GO" id="GO:0003955">
    <property type="term" value="F:NAD(P)H dehydrogenase (quinone) activity"/>
    <property type="evidence" value="ECO:0007669"/>
    <property type="project" value="InterPro"/>
</dbReference>
<dbReference type="NCBIfam" id="NF002999">
    <property type="entry name" value="PRK03767.1"/>
    <property type="match status" value="1"/>
</dbReference>
<dbReference type="Pfam" id="PF03358">
    <property type="entry name" value="FMN_red"/>
    <property type="match status" value="1"/>
</dbReference>
<keyword evidence="5" id="KW-1185">Reference proteome</keyword>
<organism evidence="4 5">
    <name type="scientific">Alteribacter lacisalsi</name>
    <dbReference type="NCBI Taxonomy" id="2045244"/>
    <lineage>
        <taxon>Bacteria</taxon>
        <taxon>Bacillati</taxon>
        <taxon>Bacillota</taxon>
        <taxon>Bacilli</taxon>
        <taxon>Bacillales</taxon>
        <taxon>Bacillaceae</taxon>
        <taxon>Alteribacter</taxon>
    </lineage>
</organism>
<dbReference type="Proteomes" id="UP000248066">
    <property type="component" value="Unassembled WGS sequence"/>
</dbReference>
<feature type="region of interest" description="Disordered" evidence="2">
    <location>
        <begin position="161"/>
        <end position="185"/>
    </location>
</feature>
<dbReference type="PANTHER" id="PTHR30546">
    <property type="entry name" value="FLAVODOXIN-RELATED PROTEIN WRBA-RELATED"/>
    <property type="match status" value="1"/>
</dbReference>
<comment type="caution">
    <text evidence="4">The sequence shown here is derived from an EMBL/GenBank/DDBJ whole genome shotgun (WGS) entry which is preliminary data.</text>
</comment>
<dbReference type="InterPro" id="IPR029039">
    <property type="entry name" value="Flavoprotein-like_sf"/>
</dbReference>
<dbReference type="AlphaFoldDB" id="A0A2W0HQF6"/>
<evidence type="ECO:0000256" key="1">
    <source>
        <dbReference type="ARBA" id="ARBA00006961"/>
    </source>
</evidence>
<dbReference type="RefSeq" id="WP_110519589.1">
    <property type="nucleotide sequence ID" value="NZ_PDOF01000001.1"/>
</dbReference>
<dbReference type="SUPFAM" id="SSF52218">
    <property type="entry name" value="Flavoproteins"/>
    <property type="match status" value="1"/>
</dbReference>
<protein>
    <submittedName>
        <fullName evidence="4">Flavoprotein</fullName>
    </submittedName>
</protein>
<dbReference type="InterPro" id="IPR008254">
    <property type="entry name" value="Flavodoxin/NO_synth"/>
</dbReference>
<evidence type="ECO:0000259" key="3">
    <source>
        <dbReference type="PROSITE" id="PS50902"/>
    </source>
</evidence>
<sequence length="206" mass="22056">MTKILIPFYSAYGHIHTMAKAVAEGAKDVEGVEVKIVRIPEFDEVQKAMSGQDAYVQAQDAQEDLPVATHDDLKWADGIIWGIPTRYGSMPAQMKQYIDSAGGLWMNGDLEGKVTSTFISSGSIHGGQETTAITTIVPLLHFGLIYVGLPYGENPEQLTTDGIGGSPYAASTVAGPDGSNQPDERDLTMAKRLGKRVASVSKSLRG</sequence>
<dbReference type="EMBL" id="PDOF01000001">
    <property type="protein sequence ID" value="PYZ99109.1"/>
    <property type="molecule type" value="Genomic_DNA"/>
</dbReference>
<dbReference type="InterPro" id="IPR010089">
    <property type="entry name" value="Flavoprotein_WrbA-like"/>
</dbReference>
<dbReference type="PROSITE" id="PS50902">
    <property type="entry name" value="FLAVODOXIN_LIKE"/>
    <property type="match status" value="1"/>
</dbReference>
<proteinExistence type="inferred from homology"/>
<reference evidence="4 5" key="1">
    <citation type="submission" date="2017-10" db="EMBL/GenBank/DDBJ databases">
        <title>Bacillus sp. nov., a halophilic bacterium isolated from a Yangshapao Lake.</title>
        <authorList>
            <person name="Wang H."/>
        </authorList>
    </citation>
    <scope>NUCLEOTIDE SEQUENCE [LARGE SCALE GENOMIC DNA]</scope>
    <source>
        <strain evidence="4 5">YSP-3</strain>
    </source>
</reference>
<dbReference type="NCBIfam" id="TIGR01755">
    <property type="entry name" value="flav_wrbA"/>
    <property type="match status" value="1"/>
</dbReference>
<feature type="domain" description="Flavodoxin-like" evidence="3">
    <location>
        <begin position="4"/>
        <end position="198"/>
    </location>
</feature>
<dbReference type="OrthoDB" id="9801479at2"/>
<dbReference type="Gene3D" id="3.40.50.360">
    <property type="match status" value="1"/>
</dbReference>
<name>A0A2W0HQF6_9BACI</name>
<gene>
    <name evidence="4" type="ORF">CR205_00565</name>
</gene>
<evidence type="ECO:0000256" key="2">
    <source>
        <dbReference type="SAM" id="MobiDB-lite"/>
    </source>
</evidence>
<dbReference type="PANTHER" id="PTHR30546:SF23">
    <property type="entry name" value="FLAVOPROTEIN-LIKE PROTEIN YCP4-RELATED"/>
    <property type="match status" value="1"/>
</dbReference>
<dbReference type="GO" id="GO:0016020">
    <property type="term" value="C:membrane"/>
    <property type="evidence" value="ECO:0007669"/>
    <property type="project" value="TreeGrafter"/>
</dbReference>
<evidence type="ECO:0000313" key="5">
    <source>
        <dbReference type="Proteomes" id="UP000248066"/>
    </source>
</evidence>
<accession>A0A2W0HQF6</accession>